<dbReference type="RefSeq" id="WP_085559144.1">
    <property type="nucleotide sequence ID" value="NZ_FOAH01000021.1"/>
</dbReference>
<dbReference type="SUPFAM" id="SSF51395">
    <property type="entry name" value="FMN-linked oxidoreductases"/>
    <property type="match status" value="1"/>
</dbReference>
<name>A0A1X7MV52_9LACT</name>
<accession>A0A1X7MV52</accession>
<dbReference type="GO" id="GO:0016491">
    <property type="term" value="F:oxidoreductase activity"/>
    <property type="evidence" value="ECO:0007669"/>
    <property type="project" value="UniProtKB-KW"/>
</dbReference>
<dbReference type="OrthoDB" id="9806724at2"/>
<dbReference type="Gene3D" id="3.20.20.70">
    <property type="entry name" value="Aldolase class I"/>
    <property type="match status" value="1"/>
</dbReference>
<dbReference type="Pfam" id="PF04205">
    <property type="entry name" value="FMN_bind"/>
    <property type="match status" value="1"/>
</dbReference>
<dbReference type="CDD" id="cd04735">
    <property type="entry name" value="OYE_like_4_FMN"/>
    <property type="match status" value="1"/>
</dbReference>
<evidence type="ECO:0000256" key="2">
    <source>
        <dbReference type="ARBA" id="ARBA00023002"/>
    </source>
</evidence>
<gene>
    <name evidence="4" type="ORF">SAMN04488700_0937</name>
</gene>
<keyword evidence="1" id="KW-0285">Flavoprotein</keyword>
<dbReference type="InterPro" id="IPR001155">
    <property type="entry name" value="OxRdtase_FMN_N"/>
</dbReference>
<dbReference type="InterPro" id="IPR007329">
    <property type="entry name" value="FMN-bd"/>
</dbReference>
<reference evidence="4 5" key="1">
    <citation type="submission" date="2017-04" db="EMBL/GenBank/DDBJ databases">
        <authorList>
            <person name="Afonso C.L."/>
            <person name="Miller P.J."/>
            <person name="Scott M.A."/>
            <person name="Spackman E."/>
            <person name="Goraichik I."/>
            <person name="Dimitrov K.M."/>
            <person name="Suarez D.L."/>
            <person name="Swayne D.E."/>
        </authorList>
    </citation>
    <scope>NUCLEOTIDE SEQUENCE [LARGE SCALE GENOMIC DNA]</scope>
    <source>
        <strain evidence="4 5">LMG26642</strain>
    </source>
</reference>
<dbReference type="PANTHER" id="PTHR43656">
    <property type="entry name" value="BINDING OXIDOREDUCTASE, PUTATIVE (AFU_ORTHOLOGUE AFUA_2G08260)-RELATED"/>
    <property type="match status" value="1"/>
</dbReference>
<dbReference type="InterPro" id="IPR013785">
    <property type="entry name" value="Aldolase_TIM"/>
</dbReference>
<dbReference type="Gene3D" id="3.90.1010.20">
    <property type="match status" value="1"/>
</dbReference>
<organism evidence="4 5">
    <name type="scientific">Carnobacterium iners</name>
    <dbReference type="NCBI Taxonomy" id="1073423"/>
    <lineage>
        <taxon>Bacteria</taxon>
        <taxon>Bacillati</taxon>
        <taxon>Bacillota</taxon>
        <taxon>Bacilli</taxon>
        <taxon>Lactobacillales</taxon>
        <taxon>Carnobacteriaceae</taxon>
        <taxon>Carnobacterium</taxon>
    </lineage>
</organism>
<evidence type="ECO:0000313" key="4">
    <source>
        <dbReference type="EMBL" id="SMH28569.1"/>
    </source>
</evidence>
<dbReference type="GO" id="GO:0010181">
    <property type="term" value="F:FMN binding"/>
    <property type="evidence" value="ECO:0007669"/>
    <property type="project" value="InterPro"/>
</dbReference>
<keyword evidence="5" id="KW-1185">Reference proteome</keyword>
<dbReference type="SMART" id="SM00900">
    <property type="entry name" value="FMN_bind"/>
    <property type="match status" value="1"/>
</dbReference>
<evidence type="ECO:0000259" key="3">
    <source>
        <dbReference type="SMART" id="SM00900"/>
    </source>
</evidence>
<keyword evidence="2" id="KW-0560">Oxidoreductase</keyword>
<feature type="domain" description="FMN-binding" evidence="3">
    <location>
        <begin position="399"/>
        <end position="474"/>
    </location>
</feature>
<proteinExistence type="predicted"/>
<evidence type="ECO:0000313" key="5">
    <source>
        <dbReference type="Proteomes" id="UP000193435"/>
    </source>
</evidence>
<evidence type="ECO:0000256" key="1">
    <source>
        <dbReference type="ARBA" id="ARBA00022630"/>
    </source>
</evidence>
<sequence>MSNKLFEEIKLESGSILKNRIMMAPMTIQAAYFDGTVTQKMIDYYAHRSGEAGAIIVESSFVEDKGRGFAGALGNTKDSQVKELRKLASAIKEKGSKAILQIYHAGRMAAPEFNGGAAPISASPVAALRPDAVTPRQMMPVDIDNMIQCFTDATRRAIEAGFDGVEIHGANTYLIQQFFSPHSNRREDKWGGNLEARAKFPEAVMRAVQEEAKKQQAEQFIVGYRFSPEEIEEPGITFEDTMYLLNRLAKLKPDYFHISMGNWNRTSIRDKEDSQTLLKKYTEQQSEELAQIALIGVGGIGQRSDAEAALEAGYDLVAVGKAFLVEPNWVGKAAAGKEIKNFADINEQDLLHVPEPLWDVMDFMIRDVQADEEKYEYLKALQNVKITFNPGTYEASAEGHDGSDIPIKVTFSDTKIVAIELDKQEQTDAVATSVFKRLPEEIIDGQTLQVDIISGATVTSRSLIDGVADAVEKAGGNSDALRVRPKAAVQWS</sequence>
<dbReference type="Proteomes" id="UP000193435">
    <property type="component" value="Unassembled WGS sequence"/>
</dbReference>
<protein>
    <submittedName>
        <fullName evidence="4">Fumarate reductase flavoprotein subunit</fullName>
    </submittedName>
</protein>
<dbReference type="InterPro" id="IPR051799">
    <property type="entry name" value="NADH_flavin_oxidoreductase"/>
</dbReference>
<dbReference type="AlphaFoldDB" id="A0A1X7MV52"/>
<dbReference type="STRING" id="1073423.SAMN04488700_0937"/>
<dbReference type="GO" id="GO:0016020">
    <property type="term" value="C:membrane"/>
    <property type="evidence" value="ECO:0007669"/>
    <property type="project" value="InterPro"/>
</dbReference>
<dbReference type="PANTHER" id="PTHR43656:SF2">
    <property type="entry name" value="BINDING OXIDOREDUCTASE, PUTATIVE (AFU_ORTHOLOGUE AFUA_2G08260)-RELATED"/>
    <property type="match status" value="1"/>
</dbReference>
<dbReference type="EMBL" id="FXBJ01000002">
    <property type="protein sequence ID" value="SMH28569.1"/>
    <property type="molecule type" value="Genomic_DNA"/>
</dbReference>
<dbReference type="Pfam" id="PF00724">
    <property type="entry name" value="Oxidored_FMN"/>
    <property type="match status" value="1"/>
</dbReference>